<dbReference type="Proteomes" id="UP000008068">
    <property type="component" value="Unassembled WGS sequence"/>
</dbReference>
<dbReference type="InParanoid" id="G0NE64"/>
<keyword evidence="4" id="KW-1185">Reference proteome</keyword>
<dbReference type="OrthoDB" id="10053392at2759"/>
<gene>
    <name evidence="3" type="ORF">CAEBREN_22843</name>
</gene>
<evidence type="ECO:0000256" key="2">
    <source>
        <dbReference type="SAM" id="Phobius"/>
    </source>
</evidence>
<dbReference type="eggNOG" id="ENOG502T7Y3">
    <property type="taxonomic scope" value="Eukaryota"/>
</dbReference>
<sequence length="822" mass="95233">MTTIIRVFFVLLLFGIIAIFHLQLVQNVGIKLRSIDNSAEVQNHRLHPECTCVYNEKTYNFCYTDPQNTSSLGRKFNCSHVKVLEDLNLLNTPVNLITLKESIKNLQDVVFVSAATDDHLMYTMESFKTIRKYYPTHRYVFYGLNLNGPLQFQNDSNFEFRMFNTTPYPNYVNNFRRYHFKGLVLAEALRDFPVVFWIDAHQIIRKNGMLESLFRNISESRLEEGFSSITSFVPTPHSNFAVLHQDLLKFFPSNSMDLLKKEEQVGSGIIFVPRTKETMEVLKWWVLCSLTDECINPPGSKLACSFKEDQFNISANCFSPSVKISVLLLLLVVFSQLPVIVTFFSKILNNPGPFPPISDFYKNQDDIVFASITSDDHYSVHAESFATLRSYYPTHKYILYGLNMTQPYIDKLPKNDTNFEFHPFDTSRYPKYVETWLHYRFKSIILAEILRDYENVWYIDAHLEALKPEFIRTFFEEANSERLTEDFSPVISFISTWHSNFAVLHPGLLDYLPTNSIQLLKEIYQNFVTVTNPMEIVDRCNCTSAKTGKPYNFCYVNPQNSTLVGRKFSCELLEKLEDLDLLNDTPSSNSTPPPPPNPPKNSTQIAFISSTTDDQFDFSLSSFKCIREFYPDNKYLLYGLNLNSSFMNQLPNDDLNFEFRQLYSPGNHFKAVILAKALKDFPEIFWIDSDMAMRKPKVLEKIFEGMDKNNSGILAFRDTHYNVYSGVNTGSASFFPSNSIELLRNTSQVETSLLFLKRTKDVKSILKWWTLCTLSEDCIVRGTNSRSEQSVFNLLMVNQFQNNNYYFMDFLKSSFVTMKDLV</sequence>
<feature type="transmembrane region" description="Helical" evidence="2">
    <location>
        <begin position="7"/>
        <end position="25"/>
    </location>
</feature>
<dbReference type="AlphaFoldDB" id="G0NE64"/>
<dbReference type="InterPro" id="IPR012444">
    <property type="entry name" value="DUF1647"/>
</dbReference>
<keyword evidence="2" id="KW-0812">Transmembrane</keyword>
<keyword evidence="2" id="KW-1133">Transmembrane helix</keyword>
<evidence type="ECO:0000313" key="4">
    <source>
        <dbReference type="Proteomes" id="UP000008068"/>
    </source>
</evidence>
<name>G0NE64_CAEBE</name>
<feature type="region of interest" description="Disordered" evidence="1">
    <location>
        <begin position="583"/>
        <end position="603"/>
    </location>
</feature>
<keyword evidence="2" id="KW-0472">Membrane</keyword>
<dbReference type="EMBL" id="GL379871">
    <property type="protein sequence ID" value="EGT58638.1"/>
    <property type="molecule type" value="Genomic_DNA"/>
</dbReference>
<dbReference type="OMA" id="FNISANC"/>
<organism evidence="4">
    <name type="scientific">Caenorhabditis brenneri</name>
    <name type="common">Nematode worm</name>
    <dbReference type="NCBI Taxonomy" id="135651"/>
    <lineage>
        <taxon>Eukaryota</taxon>
        <taxon>Metazoa</taxon>
        <taxon>Ecdysozoa</taxon>
        <taxon>Nematoda</taxon>
        <taxon>Chromadorea</taxon>
        <taxon>Rhabditida</taxon>
        <taxon>Rhabditina</taxon>
        <taxon>Rhabditomorpha</taxon>
        <taxon>Rhabditoidea</taxon>
        <taxon>Rhabditidae</taxon>
        <taxon>Peloderinae</taxon>
        <taxon>Caenorhabditis</taxon>
    </lineage>
</organism>
<evidence type="ECO:0000313" key="3">
    <source>
        <dbReference type="EMBL" id="EGT58638.1"/>
    </source>
</evidence>
<dbReference type="Pfam" id="PF07801">
    <property type="entry name" value="DUF1647"/>
    <property type="match status" value="3"/>
</dbReference>
<protein>
    <submittedName>
        <fullName evidence="3">Uncharacterized protein</fullName>
    </submittedName>
</protein>
<evidence type="ECO:0000256" key="1">
    <source>
        <dbReference type="SAM" id="MobiDB-lite"/>
    </source>
</evidence>
<proteinExistence type="predicted"/>
<dbReference type="HOGENOM" id="CLU_413459_0_0_1"/>
<dbReference type="PANTHER" id="PTHR31389">
    <property type="entry name" value="LD39211P"/>
    <property type="match status" value="1"/>
</dbReference>
<reference evidence="4" key="1">
    <citation type="submission" date="2011-07" db="EMBL/GenBank/DDBJ databases">
        <authorList>
            <consortium name="Caenorhabditis brenneri Sequencing and Analysis Consortium"/>
            <person name="Wilson R.K."/>
        </authorList>
    </citation>
    <scope>NUCLEOTIDE SEQUENCE [LARGE SCALE GENOMIC DNA]</scope>
    <source>
        <strain evidence="4">PB2801</strain>
    </source>
</reference>
<accession>G0NE64</accession>
<dbReference type="PANTHER" id="PTHR31389:SF0">
    <property type="entry name" value="ALPHA-1,6-MANNOSYL-GLYCOPROTEIN 6-BETA-N-ACETYLGLUCOSAMINYLTRANSFERASE-RELATED"/>
    <property type="match status" value="1"/>
</dbReference>